<comment type="similarity">
    <text evidence="6">Belongs to the DESIGUAL family.</text>
</comment>
<evidence type="ECO:0000313" key="10">
    <source>
        <dbReference type="Proteomes" id="UP001151529"/>
    </source>
</evidence>
<proteinExistence type="inferred from homology"/>
<name>A0A9Q0PK97_SALVM</name>
<dbReference type="OrthoDB" id="1861835at2759"/>
<keyword evidence="2 8" id="KW-0812">Transmembrane</keyword>
<evidence type="ECO:0000256" key="3">
    <source>
        <dbReference type="ARBA" id="ARBA00022729"/>
    </source>
</evidence>
<comment type="caution">
    <text evidence="9">The sequence shown here is derived from an EMBL/GenBank/DDBJ whole genome shotgun (WGS) entry which is preliminary data.</text>
</comment>
<evidence type="ECO:0008006" key="11">
    <source>
        <dbReference type="Google" id="ProtNLM"/>
    </source>
</evidence>
<dbReference type="AlphaFoldDB" id="A0A9Q0PK97"/>
<evidence type="ECO:0000256" key="4">
    <source>
        <dbReference type="ARBA" id="ARBA00022989"/>
    </source>
</evidence>
<dbReference type="PANTHER" id="PTHR31769">
    <property type="entry name" value="OS07G0462200 PROTEIN-RELATED"/>
    <property type="match status" value="1"/>
</dbReference>
<evidence type="ECO:0000256" key="2">
    <source>
        <dbReference type="ARBA" id="ARBA00022692"/>
    </source>
</evidence>
<sequence length="260" mass="27945">MPKTRAVTHADFASNPGSLHLGGKTVAFLMILATVCCLFSFVLCLGAEATRSQMAWLKSADEDNDGNSKCIYTGSGKTPLLCAAGGFVGLAAAMVLEHIYVLVLVAKTPPPIAWDPDSAFTNTITWQAGLFFATTWICFAVGEILLLIGVAMESGHLKDWSRPRPNCLIVREGFFSAAGVFALLTAFFSIGLYLTALRALRDSKLHEKNTRLEILEASAASYVFQPRSIQHGDGAIARDNQIKQPSSTPPPACNQPLNLV</sequence>
<dbReference type="InterPro" id="IPR009606">
    <property type="entry name" value="DEAL/Modifying_wall_lignin1/2"/>
</dbReference>
<evidence type="ECO:0000256" key="6">
    <source>
        <dbReference type="ARBA" id="ARBA00029467"/>
    </source>
</evidence>
<comment type="subcellular location">
    <subcellularLocation>
        <location evidence="1">Endomembrane system</location>
        <topology evidence="1">Multi-pass membrane protein</topology>
    </subcellularLocation>
</comment>
<evidence type="ECO:0000256" key="1">
    <source>
        <dbReference type="ARBA" id="ARBA00004127"/>
    </source>
</evidence>
<organism evidence="9 10">
    <name type="scientific">Salix viminalis</name>
    <name type="common">Common osier</name>
    <name type="synonym">Basket willow</name>
    <dbReference type="NCBI Taxonomy" id="40686"/>
    <lineage>
        <taxon>Eukaryota</taxon>
        <taxon>Viridiplantae</taxon>
        <taxon>Streptophyta</taxon>
        <taxon>Embryophyta</taxon>
        <taxon>Tracheophyta</taxon>
        <taxon>Spermatophyta</taxon>
        <taxon>Magnoliopsida</taxon>
        <taxon>eudicotyledons</taxon>
        <taxon>Gunneridae</taxon>
        <taxon>Pentapetalae</taxon>
        <taxon>rosids</taxon>
        <taxon>fabids</taxon>
        <taxon>Malpighiales</taxon>
        <taxon>Salicaceae</taxon>
        <taxon>Saliceae</taxon>
        <taxon>Salix</taxon>
    </lineage>
</organism>
<keyword evidence="5 8" id="KW-0472">Membrane</keyword>
<evidence type="ECO:0000313" key="9">
    <source>
        <dbReference type="EMBL" id="KAJ6689769.1"/>
    </source>
</evidence>
<keyword evidence="3" id="KW-0732">Signal</keyword>
<reference evidence="9" key="2">
    <citation type="journal article" date="2023" name="Int. J. Mol. Sci.">
        <title>De Novo Assembly and Annotation of 11 Diverse Shrub Willow (Salix) Genomes Reveals Novel Gene Organization in Sex-Linked Regions.</title>
        <authorList>
            <person name="Hyden B."/>
            <person name="Feng K."/>
            <person name="Yates T.B."/>
            <person name="Jawdy S."/>
            <person name="Cereghino C."/>
            <person name="Smart L.B."/>
            <person name="Muchero W."/>
        </authorList>
    </citation>
    <scope>NUCLEOTIDE SEQUENCE [LARGE SCALE GENOMIC DNA]</scope>
    <source>
        <tissue evidence="9">Shoot tip</tissue>
    </source>
</reference>
<dbReference type="Pfam" id="PF06749">
    <property type="entry name" value="DUF1218"/>
    <property type="match status" value="1"/>
</dbReference>
<dbReference type="EMBL" id="JAPFFL010000012">
    <property type="protein sequence ID" value="KAJ6689769.1"/>
    <property type="molecule type" value="Genomic_DNA"/>
</dbReference>
<protein>
    <recommendedName>
        <fullName evidence="11">Transmembrane protein</fullName>
    </recommendedName>
</protein>
<feature type="transmembrane region" description="Helical" evidence="8">
    <location>
        <begin position="173"/>
        <end position="194"/>
    </location>
</feature>
<feature type="transmembrane region" description="Helical" evidence="8">
    <location>
        <begin position="126"/>
        <end position="152"/>
    </location>
</feature>
<accession>A0A9Q0PK97</accession>
<evidence type="ECO:0000256" key="5">
    <source>
        <dbReference type="ARBA" id="ARBA00023136"/>
    </source>
</evidence>
<reference evidence="9" key="1">
    <citation type="submission" date="2022-11" db="EMBL/GenBank/DDBJ databases">
        <authorList>
            <person name="Hyden B.L."/>
            <person name="Feng K."/>
            <person name="Yates T."/>
            <person name="Jawdy S."/>
            <person name="Smart L.B."/>
            <person name="Muchero W."/>
        </authorList>
    </citation>
    <scope>NUCLEOTIDE SEQUENCE</scope>
    <source>
        <tissue evidence="9">Shoot tip</tissue>
    </source>
</reference>
<dbReference type="GO" id="GO:0012505">
    <property type="term" value="C:endomembrane system"/>
    <property type="evidence" value="ECO:0007669"/>
    <property type="project" value="UniProtKB-SubCell"/>
</dbReference>
<dbReference type="Proteomes" id="UP001151529">
    <property type="component" value="Chromosome 8"/>
</dbReference>
<keyword evidence="4 8" id="KW-1133">Transmembrane helix</keyword>
<evidence type="ECO:0000256" key="7">
    <source>
        <dbReference type="SAM" id="MobiDB-lite"/>
    </source>
</evidence>
<gene>
    <name evidence="9" type="ORF">OIU85_006113</name>
</gene>
<feature type="transmembrane region" description="Helical" evidence="8">
    <location>
        <begin position="80"/>
        <end position="106"/>
    </location>
</feature>
<keyword evidence="10" id="KW-1185">Reference proteome</keyword>
<dbReference type="InterPro" id="IPR052222">
    <property type="entry name" value="DESIGUAL"/>
</dbReference>
<feature type="transmembrane region" description="Helical" evidence="8">
    <location>
        <begin position="26"/>
        <end position="47"/>
    </location>
</feature>
<evidence type="ECO:0000256" key="8">
    <source>
        <dbReference type="SAM" id="Phobius"/>
    </source>
</evidence>
<feature type="region of interest" description="Disordered" evidence="7">
    <location>
        <begin position="240"/>
        <end position="260"/>
    </location>
</feature>